<organism evidence="7 8">
    <name type="scientific">Pisum sativum</name>
    <name type="common">Garden pea</name>
    <name type="synonym">Lathyrus oleraceus</name>
    <dbReference type="NCBI Taxonomy" id="3888"/>
    <lineage>
        <taxon>Eukaryota</taxon>
        <taxon>Viridiplantae</taxon>
        <taxon>Streptophyta</taxon>
        <taxon>Embryophyta</taxon>
        <taxon>Tracheophyta</taxon>
        <taxon>Spermatophyta</taxon>
        <taxon>Magnoliopsida</taxon>
        <taxon>eudicotyledons</taxon>
        <taxon>Gunneridae</taxon>
        <taxon>Pentapetalae</taxon>
        <taxon>rosids</taxon>
        <taxon>fabids</taxon>
        <taxon>Fabales</taxon>
        <taxon>Fabaceae</taxon>
        <taxon>Papilionoideae</taxon>
        <taxon>50 kb inversion clade</taxon>
        <taxon>NPAAA clade</taxon>
        <taxon>Hologalegina</taxon>
        <taxon>IRL clade</taxon>
        <taxon>Fabeae</taxon>
        <taxon>Lathyrus</taxon>
    </lineage>
</organism>
<dbReference type="PROSITE" id="PS01359">
    <property type="entry name" value="ZF_PHD_1"/>
    <property type="match status" value="1"/>
</dbReference>
<dbReference type="InterPro" id="IPR001965">
    <property type="entry name" value="Znf_PHD"/>
</dbReference>
<evidence type="ECO:0000256" key="2">
    <source>
        <dbReference type="ARBA" id="ARBA00022771"/>
    </source>
</evidence>
<keyword evidence="8" id="KW-1185">Reference proteome</keyword>
<accession>A0A9D5GV22</accession>
<keyword evidence="3" id="KW-0862">Zinc</keyword>
<feature type="compositionally biased region" description="Polar residues" evidence="5">
    <location>
        <begin position="1"/>
        <end position="11"/>
    </location>
</feature>
<dbReference type="PANTHER" id="PTHR47162:SF8">
    <property type="entry name" value="METHYL-CPG-BINDING DOMAIN-CONTAINING PROTEIN 9"/>
    <property type="match status" value="1"/>
</dbReference>
<gene>
    <name evidence="7" type="ORF">KIW84_011503</name>
</gene>
<dbReference type="InterPro" id="IPR011011">
    <property type="entry name" value="Znf_FYVE_PHD"/>
</dbReference>
<evidence type="ECO:0000259" key="6">
    <source>
        <dbReference type="PROSITE" id="PS50016"/>
    </source>
</evidence>
<evidence type="ECO:0000256" key="3">
    <source>
        <dbReference type="ARBA" id="ARBA00022833"/>
    </source>
</evidence>
<evidence type="ECO:0000256" key="1">
    <source>
        <dbReference type="ARBA" id="ARBA00022723"/>
    </source>
</evidence>
<dbReference type="SMART" id="SM00249">
    <property type="entry name" value="PHD"/>
    <property type="match status" value="1"/>
</dbReference>
<dbReference type="Proteomes" id="UP001058974">
    <property type="component" value="Chromosome 1"/>
</dbReference>
<dbReference type="PANTHER" id="PTHR47162">
    <property type="entry name" value="OS02G0192300 PROTEIN"/>
    <property type="match status" value="1"/>
</dbReference>
<evidence type="ECO:0000256" key="5">
    <source>
        <dbReference type="SAM" id="MobiDB-lite"/>
    </source>
</evidence>
<dbReference type="PROSITE" id="PS50016">
    <property type="entry name" value="ZF_PHD_2"/>
    <property type="match status" value="1"/>
</dbReference>
<evidence type="ECO:0000256" key="4">
    <source>
        <dbReference type="PROSITE-ProRule" id="PRU00146"/>
    </source>
</evidence>
<evidence type="ECO:0000313" key="8">
    <source>
        <dbReference type="Proteomes" id="UP001058974"/>
    </source>
</evidence>
<dbReference type="GO" id="GO:0008270">
    <property type="term" value="F:zinc ion binding"/>
    <property type="evidence" value="ECO:0007669"/>
    <property type="project" value="UniProtKB-KW"/>
</dbReference>
<keyword evidence="1" id="KW-0479">Metal-binding</keyword>
<dbReference type="Pfam" id="PF00628">
    <property type="entry name" value="PHD"/>
    <property type="match status" value="1"/>
</dbReference>
<dbReference type="InterPro" id="IPR013083">
    <property type="entry name" value="Znf_RING/FYVE/PHD"/>
</dbReference>
<dbReference type="InterPro" id="IPR019787">
    <property type="entry name" value="Znf_PHD-finger"/>
</dbReference>
<name>A0A9D5GV22_PEA</name>
<proteinExistence type="predicted"/>
<feature type="region of interest" description="Disordered" evidence="5">
    <location>
        <begin position="1"/>
        <end position="32"/>
    </location>
</feature>
<dbReference type="AlphaFoldDB" id="A0A9D5GV22"/>
<dbReference type="EMBL" id="JAMSHJ010000001">
    <property type="protein sequence ID" value="KAI5442457.1"/>
    <property type="molecule type" value="Genomic_DNA"/>
</dbReference>
<reference evidence="7 8" key="1">
    <citation type="journal article" date="2022" name="Nat. Genet.">
        <title>Improved pea reference genome and pan-genome highlight genomic features and evolutionary characteristics.</title>
        <authorList>
            <person name="Yang T."/>
            <person name="Liu R."/>
            <person name="Luo Y."/>
            <person name="Hu S."/>
            <person name="Wang D."/>
            <person name="Wang C."/>
            <person name="Pandey M.K."/>
            <person name="Ge S."/>
            <person name="Xu Q."/>
            <person name="Li N."/>
            <person name="Li G."/>
            <person name="Huang Y."/>
            <person name="Saxena R.K."/>
            <person name="Ji Y."/>
            <person name="Li M."/>
            <person name="Yan X."/>
            <person name="He Y."/>
            <person name="Liu Y."/>
            <person name="Wang X."/>
            <person name="Xiang C."/>
            <person name="Varshney R.K."/>
            <person name="Ding H."/>
            <person name="Gao S."/>
            <person name="Zong X."/>
        </authorList>
    </citation>
    <scope>NUCLEOTIDE SEQUENCE [LARGE SCALE GENOMIC DNA]</scope>
    <source>
        <strain evidence="7 8">cv. Zhongwan 6</strain>
    </source>
</reference>
<dbReference type="SUPFAM" id="SSF57903">
    <property type="entry name" value="FYVE/PHD zinc finger"/>
    <property type="match status" value="1"/>
</dbReference>
<protein>
    <recommendedName>
        <fullName evidence="6">PHD-type domain-containing protein</fullName>
    </recommendedName>
</protein>
<feature type="domain" description="PHD-type" evidence="6">
    <location>
        <begin position="87"/>
        <end position="144"/>
    </location>
</feature>
<dbReference type="InterPro" id="IPR019786">
    <property type="entry name" value="Zinc_finger_PHD-type_CS"/>
</dbReference>
<dbReference type="Gene3D" id="3.30.40.10">
    <property type="entry name" value="Zinc/RING finger domain, C3HC4 (zinc finger)"/>
    <property type="match status" value="1"/>
</dbReference>
<comment type="caution">
    <text evidence="7">The sequence shown here is derived from an EMBL/GenBank/DDBJ whole genome shotgun (WGS) entry which is preliminary data.</text>
</comment>
<keyword evidence="2 4" id="KW-0863">Zinc-finger</keyword>
<evidence type="ECO:0000313" key="7">
    <source>
        <dbReference type="EMBL" id="KAI5442457.1"/>
    </source>
</evidence>
<sequence>MIMELTESSAANLNNLPLPPPQPPQNHHNNNNLQDTRSILCIDLNEIPSPSSSFPETLPDFTIDIVRTYHENPAPPPGGPAALPGGTTSCAVCSKSGGGGGGNCLVCDGCERSFHLACAGIRGGGGRQVAASIGEWVCGECLAGGVKSKRWPLGVKSKQLLDINASPPSDVDGEELHDARYGKLMHSCCFLVVFEC</sequence>
<dbReference type="Gramene" id="Psat01G0150300-T4">
    <property type="protein sequence ID" value="KAI5442457.1"/>
    <property type="gene ID" value="KIW84_011503"/>
</dbReference>